<sequence>MNAESRVLELVRNGTSDTAELERLFGELAPVDPGFMLGTWEGGVFDQHDKAAGLLVKLGWYGKRFHDAENVDPLLCRAEDGTIYSFDGMGLARLREVVFRGTVSAAMVYDTQPIIDHFRRVSDEVVLGAMDAKGQPETLYFHLTRAR</sequence>
<dbReference type="InterPro" id="IPR025951">
    <property type="entry name" value="GXWXG_dom"/>
</dbReference>
<dbReference type="EMBL" id="WBMT01000003">
    <property type="protein sequence ID" value="KAB2350923.1"/>
    <property type="molecule type" value="Genomic_DNA"/>
</dbReference>
<evidence type="ECO:0000313" key="3">
    <source>
        <dbReference type="EMBL" id="KAB2350923.1"/>
    </source>
</evidence>
<dbReference type="InterPro" id="IPR025568">
    <property type="entry name" value="DUF4334"/>
</dbReference>
<dbReference type="Pfam" id="PF14232">
    <property type="entry name" value="DUF4334"/>
    <property type="match status" value="1"/>
</dbReference>
<feature type="domain" description="GXWXG" evidence="1">
    <location>
        <begin position="24"/>
        <end position="81"/>
    </location>
</feature>
<gene>
    <name evidence="3" type="ORF">F8566_08195</name>
</gene>
<dbReference type="OrthoDB" id="8905397at2"/>
<evidence type="ECO:0000259" key="2">
    <source>
        <dbReference type="Pfam" id="PF14232"/>
    </source>
</evidence>
<protein>
    <submittedName>
        <fullName evidence="3">DUF4334 domain-containing protein</fullName>
    </submittedName>
</protein>
<feature type="domain" description="DUF4334" evidence="2">
    <location>
        <begin position="91"/>
        <end position="145"/>
    </location>
</feature>
<dbReference type="Pfam" id="PF14231">
    <property type="entry name" value="GXWXG"/>
    <property type="match status" value="1"/>
</dbReference>
<comment type="caution">
    <text evidence="3">The sequence shown here is derived from an EMBL/GenBank/DDBJ whole genome shotgun (WGS) entry which is preliminary data.</text>
</comment>
<organism evidence="3 4">
    <name type="scientific">Actinomadura rudentiformis</name>
    <dbReference type="NCBI Taxonomy" id="359158"/>
    <lineage>
        <taxon>Bacteria</taxon>
        <taxon>Bacillati</taxon>
        <taxon>Actinomycetota</taxon>
        <taxon>Actinomycetes</taxon>
        <taxon>Streptosporangiales</taxon>
        <taxon>Thermomonosporaceae</taxon>
        <taxon>Actinomadura</taxon>
    </lineage>
</organism>
<accession>A0A6H9Z2B5</accession>
<evidence type="ECO:0000313" key="4">
    <source>
        <dbReference type="Proteomes" id="UP000468735"/>
    </source>
</evidence>
<dbReference type="Proteomes" id="UP000468735">
    <property type="component" value="Unassembled WGS sequence"/>
</dbReference>
<name>A0A6H9Z2B5_9ACTN</name>
<proteinExistence type="predicted"/>
<evidence type="ECO:0000259" key="1">
    <source>
        <dbReference type="Pfam" id="PF14231"/>
    </source>
</evidence>
<keyword evidence="4" id="KW-1185">Reference proteome</keyword>
<dbReference type="AlphaFoldDB" id="A0A6H9Z2B5"/>
<reference evidence="3 4" key="1">
    <citation type="submission" date="2019-09" db="EMBL/GenBank/DDBJ databases">
        <title>Actinomadura physcomitrii sp. nov., a novel actinomycete isolated from moss [Physcomitrium sphaericum (Ludw) Fuernr].</title>
        <authorList>
            <person name="Zhuang X."/>
            <person name="Liu C."/>
        </authorList>
    </citation>
    <scope>NUCLEOTIDE SEQUENCE [LARGE SCALE GENOMIC DNA]</scope>
    <source>
        <strain evidence="3 4">HMC1</strain>
    </source>
</reference>
<dbReference type="RefSeq" id="WP_151559321.1">
    <property type="nucleotide sequence ID" value="NZ_WBMT01000003.1"/>
</dbReference>
<dbReference type="Gene3D" id="2.40.128.580">
    <property type="entry name" value="GXWXG domain"/>
    <property type="match status" value="1"/>
</dbReference>